<gene>
    <name evidence="2" type="ORF">ANN_12974</name>
</gene>
<dbReference type="PANTHER" id="PTHR21725:SF1">
    <property type="entry name" value="E3 UBIQUITIN-PROTEIN LIGASE UBR4"/>
    <property type="match status" value="1"/>
</dbReference>
<reference evidence="2 3" key="1">
    <citation type="journal article" date="2022" name="Allergy">
        <title>Genome assembly and annotation of Periplaneta americana reveal a comprehensive cockroach allergen profile.</title>
        <authorList>
            <person name="Wang L."/>
            <person name="Xiong Q."/>
            <person name="Saelim N."/>
            <person name="Wang L."/>
            <person name="Nong W."/>
            <person name="Wan A.T."/>
            <person name="Shi M."/>
            <person name="Liu X."/>
            <person name="Cao Q."/>
            <person name="Hui J.H.L."/>
            <person name="Sookrung N."/>
            <person name="Leung T.F."/>
            <person name="Tungtrongchitr A."/>
            <person name="Tsui S.K.W."/>
        </authorList>
    </citation>
    <scope>NUCLEOTIDE SEQUENCE [LARGE SCALE GENOMIC DNA]</scope>
    <source>
        <strain evidence="2">PWHHKU_190912</strain>
    </source>
</reference>
<dbReference type="PANTHER" id="PTHR21725">
    <property type="entry name" value="E3 UBIQUITIN-PROTEIN LIGASE UBR4"/>
    <property type="match status" value="1"/>
</dbReference>
<protein>
    <submittedName>
        <fullName evidence="2">Uncharacterized protein</fullName>
    </submittedName>
</protein>
<organism evidence="2 3">
    <name type="scientific">Periplaneta americana</name>
    <name type="common">American cockroach</name>
    <name type="synonym">Blatta americana</name>
    <dbReference type="NCBI Taxonomy" id="6978"/>
    <lineage>
        <taxon>Eukaryota</taxon>
        <taxon>Metazoa</taxon>
        <taxon>Ecdysozoa</taxon>
        <taxon>Arthropoda</taxon>
        <taxon>Hexapoda</taxon>
        <taxon>Insecta</taxon>
        <taxon>Pterygota</taxon>
        <taxon>Neoptera</taxon>
        <taxon>Polyneoptera</taxon>
        <taxon>Dictyoptera</taxon>
        <taxon>Blattodea</taxon>
        <taxon>Blattoidea</taxon>
        <taxon>Blattidae</taxon>
        <taxon>Blattinae</taxon>
        <taxon>Periplaneta</taxon>
    </lineage>
</organism>
<accession>A0ABQ8TIM3</accession>
<keyword evidence="3" id="KW-1185">Reference proteome</keyword>
<comment type="caution">
    <text evidence="2">The sequence shown here is derived from an EMBL/GenBank/DDBJ whole genome shotgun (WGS) entry which is preliminary data.</text>
</comment>
<feature type="compositionally biased region" description="Low complexity" evidence="1">
    <location>
        <begin position="924"/>
        <end position="969"/>
    </location>
</feature>
<feature type="compositionally biased region" description="Basic and acidic residues" evidence="1">
    <location>
        <begin position="181"/>
        <end position="193"/>
    </location>
</feature>
<feature type="compositionally biased region" description="Acidic residues" evidence="1">
    <location>
        <begin position="547"/>
        <end position="559"/>
    </location>
</feature>
<feature type="region of interest" description="Disordered" evidence="1">
    <location>
        <begin position="165"/>
        <end position="193"/>
    </location>
</feature>
<sequence length="1317" mass="144077">MYAVMKGERNWPSFPITSWLSCLKRCLIGVMRFMTKQYYVSFRMISGVLEVLDGCFTLFGSATTDENKVAQRSTAVDVATQLLTLPTPVCVQLHTKCLLAALHPTRTAYHSYKDQALLNHIHQSLAALREVQDPRDLDAEAFYRLVLTARGVAVARPYNLAKFADQQDKTPVSEESPEITDTEKKSPSIKLEPGEGGRHLMVQLMEAMWLLHQAHPANMALAPVCVPGLTHVEATVHAIVEIIHAFTTCDMEGTVGMAAKLYLQLLLSEDTSVSFSAKQAIIRVLRPRLRRRRVLIPSPPHCSTPGGATELESEKGPVSQPSQDSTEEQHYEVDSVEPMVLLAPDAGAGASGVSVNVNPIEALLGAPGAFPPLLDIPPDADDETMVELAIALSLQDHEGGADLQVLQQGLQQGLQGLANLQGLQNLSGQALQSLQVLASQGLAQVQNQAQAQEAGHYSDTTASAGGSDDEGSTAATDGSTLRTSPAEQGGSAGSESGGSGVDSITGEHNVSGRSSAYGDNMQEPLVGARSETSSLGAPAGFQTQDPDGLEPEPEQEPDTENSSKLHALRLVMLERLMQYVPQLKEVGGVRAIPFMQVVLMLTSDLDGEEEKDRACLESLLTAIISELRMKQPDTSNICERNKEREVHLVIMRLLSVLMSRSKSNTKTTGDNSSFVSQTTAAMLLQAGVIDYCLTLLKALLQYWKSSTMEEAGTVIGGALLKPHLTTAPPDMSPFFLRQYVKGHASDVFEAYPQLLTEMALRLPYQVQKQADNAAAIPLTFQQAWYFYLCEYMMTHQTPFVRRQVRKLLLFICCNKDKYRQLRDLHALESHMKCVQTCCRAGGYDPEVQQPHCITLPYDSLVELIEHLKACVEVATSRTGNWQRFCVREDSVLPFLLQVSCLLDEGVSPTILQLLQCAICGNKASSSSSGSQSGAAPGPSSSTTTGNNTGTSTPTPSTAPASTSGSAQTPARKEREKSDDSDTEARFEEAQCITLVTQINKQVSRDLLARFVKTFLLETNATTVRWQAHALVLAIYKNSPTSDQEALLDLLWKLWPQLPAYGRKAAQFVDLLGYFSLKTTQTGRKMCEYMEQAVSVLHTQNQLLAHHPNANLYTHLAQFVELDGYYLESEPCLVCNNPEVALSSIKLSSIKIDSKFTTTTQIVKLVGSHTISKITLRIGDLKRTKMVRTINIYYNNRSVQAVVELKNKPAMWHKAKKVTLATGQTEVKMEFPLPIVACNLMIEYADFYENIQASSETLQCPRCSASVPANPGVCANCGENVFQCHKCRLTLNISGEKFAPVPGNEPASLVLRTKRSDH</sequence>
<dbReference type="InterPro" id="IPR045189">
    <property type="entry name" value="UBR4-like"/>
</dbReference>
<evidence type="ECO:0000313" key="3">
    <source>
        <dbReference type="Proteomes" id="UP001148838"/>
    </source>
</evidence>
<dbReference type="EMBL" id="JAJSOF020000009">
    <property type="protein sequence ID" value="KAJ4446279.1"/>
    <property type="molecule type" value="Genomic_DNA"/>
</dbReference>
<evidence type="ECO:0000313" key="2">
    <source>
        <dbReference type="EMBL" id="KAJ4446279.1"/>
    </source>
</evidence>
<proteinExistence type="predicted"/>
<dbReference type="PROSITE" id="PS51257">
    <property type="entry name" value="PROKAR_LIPOPROTEIN"/>
    <property type="match status" value="1"/>
</dbReference>
<feature type="compositionally biased region" description="Basic and acidic residues" evidence="1">
    <location>
        <begin position="970"/>
        <end position="983"/>
    </location>
</feature>
<feature type="region of interest" description="Disordered" evidence="1">
    <location>
        <begin position="453"/>
        <end position="563"/>
    </location>
</feature>
<dbReference type="Proteomes" id="UP001148838">
    <property type="component" value="Unassembled WGS sequence"/>
</dbReference>
<name>A0ABQ8TIM3_PERAM</name>
<feature type="compositionally biased region" description="Polar residues" evidence="1">
    <location>
        <begin position="473"/>
        <end position="486"/>
    </location>
</feature>
<feature type="region of interest" description="Disordered" evidence="1">
    <location>
        <begin position="924"/>
        <end position="983"/>
    </location>
</feature>
<feature type="compositionally biased region" description="Gly residues" evidence="1">
    <location>
        <begin position="490"/>
        <end position="500"/>
    </location>
</feature>
<feature type="compositionally biased region" description="Polar residues" evidence="1">
    <location>
        <begin position="530"/>
        <end position="545"/>
    </location>
</feature>
<feature type="region of interest" description="Disordered" evidence="1">
    <location>
        <begin position="296"/>
        <end position="329"/>
    </location>
</feature>
<evidence type="ECO:0000256" key="1">
    <source>
        <dbReference type="SAM" id="MobiDB-lite"/>
    </source>
</evidence>